<dbReference type="AlphaFoldDB" id="A0A392TLP2"/>
<evidence type="ECO:0000313" key="1">
    <source>
        <dbReference type="EMBL" id="MCI61056.1"/>
    </source>
</evidence>
<proteinExistence type="predicted"/>
<dbReference type="EMBL" id="LXQA010592935">
    <property type="protein sequence ID" value="MCI61056.1"/>
    <property type="molecule type" value="Genomic_DNA"/>
</dbReference>
<name>A0A392TLP2_9FABA</name>
<keyword evidence="2" id="KW-1185">Reference proteome</keyword>
<dbReference type="Proteomes" id="UP000265520">
    <property type="component" value="Unassembled WGS sequence"/>
</dbReference>
<comment type="caution">
    <text evidence="1">The sequence shown here is derived from an EMBL/GenBank/DDBJ whole genome shotgun (WGS) entry which is preliminary data.</text>
</comment>
<reference evidence="1 2" key="1">
    <citation type="journal article" date="2018" name="Front. Plant Sci.">
        <title>Red Clover (Trifolium pratense) and Zigzag Clover (T. medium) - A Picture of Genomic Similarities and Differences.</title>
        <authorList>
            <person name="Dluhosova J."/>
            <person name="Istvanek J."/>
            <person name="Nedelnik J."/>
            <person name="Repkova J."/>
        </authorList>
    </citation>
    <scope>NUCLEOTIDE SEQUENCE [LARGE SCALE GENOMIC DNA]</scope>
    <source>
        <strain evidence="2">cv. 10/8</strain>
        <tissue evidence="1">Leaf</tissue>
    </source>
</reference>
<protein>
    <submittedName>
        <fullName evidence="1">Uncharacterized protein</fullName>
    </submittedName>
</protein>
<evidence type="ECO:0000313" key="2">
    <source>
        <dbReference type="Proteomes" id="UP000265520"/>
    </source>
</evidence>
<accession>A0A392TLP2</accession>
<sequence length="79" mass="8957">LKIELKSWNKEVFGNLDCPIESVIEEIQGIDFLAESRTLSQEEINSSSKVFATLWGLMRAKEINLVQSVECVVVLLEFV</sequence>
<organism evidence="1 2">
    <name type="scientific">Trifolium medium</name>
    <dbReference type="NCBI Taxonomy" id="97028"/>
    <lineage>
        <taxon>Eukaryota</taxon>
        <taxon>Viridiplantae</taxon>
        <taxon>Streptophyta</taxon>
        <taxon>Embryophyta</taxon>
        <taxon>Tracheophyta</taxon>
        <taxon>Spermatophyta</taxon>
        <taxon>Magnoliopsida</taxon>
        <taxon>eudicotyledons</taxon>
        <taxon>Gunneridae</taxon>
        <taxon>Pentapetalae</taxon>
        <taxon>rosids</taxon>
        <taxon>fabids</taxon>
        <taxon>Fabales</taxon>
        <taxon>Fabaceae</taxon>
        <taxon>Papilionoideae</taxon>
        <taxon>50 kb inversion clade</taxon>
        <taxon>NPAAA clade</taxon>
        <taxon>Hologalegina</taxon>
        <taxon>IRL clade</taxon>
        <taxon>Trifolieae</taxon>
        <taxon>Trifolium</taxon>
    </lineage>
</organism>
<feature type="non-terminal residue" evidence="1">
    <location>
        <position position="1"/>
    </location>
</feature>